<sequence length="222" mass="23627">MTQASSANLTPQEHLTQTTLANQWVLASNNKGKLAEFKRLFAAADLAVTIVPQGQLDINDAIEDGLSFVENAIIKARHASRASDLPAIADDSGLCVPVLGNAPGIYSARYAGEHGNDAKNNAKLIADLQPIRAAQPDTPIKGMFVCVLAMVRHADDPLPIIAQGLWHGEILDAPHGDGGFGYDPLFWLPELQATAASLSAEDKNSISHRGQAIEQLLAQLPL</sequence>
<feature type="active site" description="Proton acceptor" evidence="7">
    <location>
        <position position="91"/>
    </location>
</feature>
<feature type="binding site" evidence="7">
    <location>
        <begin position="208"/>
        <end position="209"/>
    </location>
    <ligand>
        <name>substrate</name>
    </ligand>
</feature>
<comment type="catalytic activity">
    <reaction evidence="7">
        <text>dITP + H2O = dIMP + diphosphate + H(+)</text>
        <dbReference type="Rhea" id="RHEA:28342"/>
        <dbReference type="ChEBI" id="CHEBI:15377"/>
        <dbReference type="ChEBI" id="CHEBI:15378"/>
        <dbReference type="ChEBI" id="CHEBI:33019"/>
        <dbReference type="ChEBI" id="CHEBI:61194"/>
        <dbReference type="ChEBI" id="CHEBI:61382"/>
        <dbReference type="EC" id="3.6.1.66"/>
    </reaction>
</comment>
<dbReference type="PANTHER" id="PTHR11067">
    <property type="entry name" value="INOSINE TRIPHOSPHATE PYROPHOSPHATASE/HAM1 PROTEIN"/>
    <property type="match status" value="1"/>
</dbReference>
<comment type="similarity">
    <text evidence="1 7 8">Belongs to the HAM1 NTPase family.</text>
</comment>
<dbReference type="Gene3D" id="3.90.950.10">
    <property type="match status" value="1"/>
</dbReference>
<organism evidence="9 10">
    <name type="scientific">Psychrobacter communis</name>
    <dbReference type="NCBI Taxonomy" id="2762238"/>
    <lineage>
        <taxon>Bacteria</taxon>
        <taxon>Pseudomonadati</taxon>
        <taxon>Pseudomonadota</taxon>
        <taxon>Gammaproteobacteria</taxon>
        <taxon>Moraxellales</taxon>
        <taxon>Moraxellaceae</taxon>
        <taxon>Psychrobacter</taxon>
    </lineage>
</organism>
<gene>
    <name evidence="9" type="primary">rdgB</name>
    <name evidence="9" type="ORF">H9653_08905</name>
</gene>
<feature type="binding site" evidence="7">
    <location>
        <begin position="180"/>
        <end position="183"/>
    </location>
    <ligand>
        <name>substrate</name>
    </ligand>
</feature>
<comment type="catalytic activity">
    <reaction evidence="7">
        <text>XTP + H2O = XMP + diphosphate + H(+)</text>
        <dbReference type="Rhea" id="RHEA:28610"/>
        <dbReference type="ChEBI" id="CHEBI:15377"/>
        <dbReference type="ChEBI" id="CHEBI:15378"/>
        <dbReference type="ChEBI" id="CHEBI:33019"/>
        <dbReference type="ChEBI" id="CHEBI:57464"/>
        <dbReference type="ChEBI" id="CHEBI:61314"/>
        <dbReference type="EC" id="3.6.1.66"/>
    </reaction>
</comment>
<keyword evidence="3 7" id="KW-0547">Nucleotide-binding</keyword>
<comment type="caution">
    <text evidence="7">Lacks conserved residue(s) required for the propagation of feature annotation.</text>
</comment>
<feature type="binding site" evidence="7">
    <location>
        <begin position="28"/>
        <end position="33"/>
    </location>
    <ligand>
        <name>substrate</name>
    </ligand>
</feature>
<keyword evidence="2 7" id="KW-0479">Metal-binding</keyword>
<protein>
    <recommendedName>
        <fullName evidence="7">dITP/XTP pyrophosphatase</fullName>
        <ecNumber evidence="7">3.6.1.66</ecNumber>
    </recommendedName>
    <alternativeName>
        <fullName evidence="7">Non-canonical purine NTP pyrophosphatase</fullName>
    </alternativeName>
    <alternativeName>
        <fullName evidence="7">Non-standard purine NTP pyrophosphatase</fullName>
    </alternativeName>
    <alternativeName>
        <fullName evidence="7">Nucleoside-triphosphate diphosphatase</fullName>
    </alternativeName>
    <alternativeName>
        <fullName evidence="7">Nucleoside-triphosphate pyrophosphatase</fullName>
        <shortName evidence="7">NTPase</shortName>
    </alternativeName>
</protein>
<reference evidence="9 10" key="1">
    <citation type="submission" date="2020-08" db="EMBL/GenBank/DDBJ databases">
        <title>A Genomic Blueprint of the Chicken Gut Microbiome.</title>
        <authorList>
            <person name="Gilroy R."/>
            <person name="Ravi A."/>
            <person name="Getino M."/>
            <person name="Pursley I."/>
            <person name="Horton D.L."/>
            <person name="Alikhan N.-F."/>
            <person name="Baker D."/>
            <person name="Gharbi K."/>
            <person name="Hall N."/>
            <person name="Watson M."/>
            <person name="Adriaenssens E.M."/>
            <person name="Foster-Nyarko E."/>
            <person name="Jarju S."/>
            <person name="Secka A."/>
            <person name="Antonio M."/>
            <person name="Oren A."/>
            <person name="Chaudhuri R."/>
            <person name="La Ragione R.M."/>
            <person name="Hildebrand F."/>
            <person name="Pallen M.J."/>
        </authorList>
    </citation>
    <scope>NUCLEOTIDE SEQUENCE [LARGE SCALE GENOMIC DNA]</scope>
    <source>
        <strain evidence="9 10">Sa4CVA2</strain>
    </source>
</reference>
<feature type="binding site" evidence="7">
    <location>
        <position position="92"/>
    </location>
    <ligand>
        <name>substrate</name>
    </ligand>
</feature>
<evidence type="ECO:0000256" key="1">
    <source>
        <dbReference type="ARBA" id="ARBA00008023"/>
    </source>
</evidence>
<dbReference type="HAMAP" id="MF_01405">
    <property type="entry name" value="Non_canon_purine_NTPase"/>
    <property type="match status" value="1"/>
</dbReference>
<dbReference type="InterPro" id="IPR020922">
    <property type="entry name" value="dITP/XTP_pyrophosphatase"/>
</dbReference>
<comment type="catalytic activity">
    <reaction evidence="7">
        <text>ITP + H2O = IMP + diphosphate + H(+)</text>
        <dbReference type="Rhea" id="RHEA:29399"/>
        <dbReference type="ChEBI" id="CHEBI:15377"/>
        <dbReference type="ChEBI" id="CHEBI:15378"/>
        <dbReference type="ChEBI" id="CHEBI:33019"/>
        <dbReference type="ChEBI" id="CHEBI:58053"/>
        <dbReference type="ChEBI" id="CHEBI:61402"/>
        <dbReference type="EC" id="3.6.1.66"/>
    </reaction>
</comment>
<feature type="binding site" evidence="7">
    <location>
        <position position="91"/>
    </location>
    <ligand>
        <name>Mg(2+)</name>
        <dbReference type="ChEBI" id="CHEBI:18420"/>
    </ligand>
</feature>
<dbReference type="SUPFAM" id="SSF52972">
    <property type="entry name" value="ITPase-like"/>
    <property type="match status" value="1"/>
</dbReference>
<name>A0ABR8RK06_9GAMM</name>
<keyword evidence="4 7" id="KW-0378">Hydrolase</keyword>
<dbReference type="PANTHER" id="PTHR11067:SF9">
    <property type="entry name" value="INOSINE TRIPHOSPHATE PYROPHOSPHATASE"/>
    <property type="match status" value="1"/>
</dbReference>
<evidence type="ECO:0000256" key="6">
    <source>
        <dbReference type="ARBA" id="ARBA00023080"/>
    </source>
</evidence>
<evidence type="ECO:0000256" key="4">
    <source>
        <dbReference type="ARBA" id="ARBA00022801"/>
    </source>
</evidence>
<evidence type="ECO:0000256" key="3">
    <source>
        <dbReference type="ARBA" id="ARBA00022741"/>
    </source>
</evidence>
<comment type="caution">
    <text evidence="9">The sequence shown here is derived from an EMBL/GenBank/DDBJ whole genome shotgun (WGS) entry which is preliminary data.</text>
</comment>
<proteinExistence type="inferred from homology"/>
<dbReference type="RefSeq" id="WP_191691959.1">
    <property type="nucleotide sequence ID" value="NZ_JACSQR010000024.1"/>
</dbReference>
<comment type="function">
    <text evidence="7">Pyrophosphatase that catalyzes the hydrolysis of nucleoside triphosphates to their monophosphate derivatives, with a high preference for the non-canonical purine nucleotides XTP (xanthosine triphosphate), dITP (deoxyinosine triphosphate) and ITP. Seems to function as a house-cleaning enzyme that removes non-canonical purine nucleotides from the nucleotide pool, thus preventing their incorporation into DNA/RNA and avoiding chromosomal lesions.</text>
</comment>
<keyword evidence="5 7" id="KW-0460">Magnesium</keyword>
<dbReference type="CDD" id="cd00515">
    <property type="entry name" value="HAM1"/>
    <property type="match status" value="1"/>
</dbReference>
<evidence type="ECO:0000256" key="7">
    <source>
        <dbReference type="HAMAP-Rule" id="MF_01405"/>
    </source>
</evidence>
<comment type="subunit">
    <text evidence="7">Homodimer.</text>
</comment>
<dbReference type="InterPro" id="IPR029001">
    <property type="entry name" value="ITPase-like_fam"/>
</dbReference>
<comment type="cofactor">
    <cofactor evidence="7">
        <name>Mg(2+)</name>
        <dbReference type="ChEBI" id="CHEBI:18420"/>
    </cofactor>
    <text evidence="7">Binds 1 Mg(2+) ion per subunit.</text>
</comment>
<evidence type="ECO:0000313" key="9">
    <source>
        <dbReference type="EMBL" id="MBD7948135.1"/>
    </source>
</evidence>
<evidence type="ECO:0000256" key="5">
    <source>
        <dbReference type="ARBA" id="ARBA00022842"/>
    </source>
</evidence>
<dbReference type="NCBIfam" id="TIGR00042">
    <property type="entry name" value="RdgB/HAM1 family non-canonical purine NTP pyrophosphatase"/>
    <property type="match status" value="1"/>
</dbReference>
<dbReference type="Proteomes" id="UP000606724">
    <property type="component" value="Unassembled WGS sequence"/>
</dbReference>
<evidence type="ECO:0000313" key="10">
    <source>
        <dbReference type="Proteomes" id="UP000606724"/>
    </source>
</evidence>
<feature type="binding site" evidence="7">
    <location>
        <position position="203"/>
    </location>
    <ligand>
        <name>substrate</name>
    </ligand>
</feature>
<keyword evidence="10" id="KW-1185">Reference proteome</keyword>
<dbReference type="InterPro" id="IPR002637">
    <property type="entry name" value="RdgB/HAM1"/>
</dbReference>
<dbReference type="Pfam" id="PF01725">
    <property type="entry name" value="Ham1p_like"/>
    <property type="match status" value="1"/>
</dbReference>
<accession>A0ABR8RK06</accession>
<dbReference type="EMBL" id="JACSQR010000024">
    <property type="protein sequence ID" value="MBD7948135.1"/>
    <property type="molecule type" value="Genomic_DNA"/>
</dbReference>
<dbReference type="EC" id="3.6.1.66" evidence="7"/>
<evidence type="ECO:0000256" key="2">
    <source>
        <dbReference type="ARBA" id="ARBA00022723"/>
    </source>
</evidence>
<evidence type="ECO:0000256" key="8">
    <source>
        <dbReference type="RuleBase" id="RU003781"/>
    </source>
</evidence>
<keyword evidence="6 7" id="KW-0546">Nucleotide metabolism</keyword>